<keyword evidence="1" id="KW-0812">Transmembrane</keyword>
<gene>
    <name evidence="2" type="ORF">ULMA_15970</name>
</gene>
<name>A0A5J4IPC8_9FLAO</name>
<keyword evidence="1" id="KW-1133">Transmembrane helix</keyword>
<dbReference type="Proteomes" id="UP000326509">
    <property type="component" value="Unassembled WGS sequence"/>
</dbReference>
<feature type="transmembrane region" description="Helical" evidence="1">
    <location>
        <begin position="24"/>
        <end position="45"/>
    </location>
</feature>
<keyword evidence="1" id="KW-0472">Membrane</keyword>
<keyword evidence="3" id="KW-1185">Reference proteome</keyword>
<evidence type="ECO:0000313" key="2">
    <source>
        <dbReference type="EMBL" id="GER59489.1"/>
    </source>
</evidence>
<protein>
    <submittedName>
        <fullName evidence="2">Uncharacterized protein</fullName>
    </submittedName>
</protein>
<sequence>MHIAGVLTLNTFIMDVRYLFYSKFYFLRSYLFLGLHSTFSFKIIYMPRQAIYVHSIRLFNVELGITNFPPPI</sequence>
<reference evidence="2 3" key="1">
    <citation type="submission" date="2019-08" db="EMBL/GenBank/DDBJ databases">
        <title>Draft genome sequence of Ulvibacter marinus type strain NBRC 109484.</title>
        <authorList>
            <person name="Kawano K."/>
            <person name="Ushijima N."/>
            <person name="Kihara M."/>
            <person name="Itoh H."/>
        </authorList>
    </citation>
    <scope>NUCLEOTIDE SEQUENCE [LARGE SCALE GENOMIC DNA]</scope>
    <source>
        <strain evidence="2 3">NBRC 109484</strain>
    </source>
</reference>
<dbReference type="EMBL" id="BKCG01000003">
    <property type="protein sequence ID" value="GER59489.1"/>
    <property type="molecule type" value="Genomic_DNA"/>
</dbReference>
<accession>A0A5J4IPC8</accession>
<organism evidence="2 3">
    <name type="scientific">Patiriisocius marinus</name>
    <dbReference type="NCBI Taxonomy" id="1397112"/>
    <lineage>
        <taxon>Bacteria</taxon>
        <taxon>Pseudomonadati</taxon>
        <taxon>Bacteroidota</taxon>
        <taxon>Flavobacteriia</taxon>
        <taxon>Flavobacteriales</taxon>
        <taxon>Flavobacteriaceae</taxon>
        <taxon>Patiriisocius</taxon>
    </lineage>
</organism>
<comment type="caution">
    <text evidence="2">The sequence shown here is derived from an EMBL/GenBank/DDBJ whole genome shotgun (WGS) entry which is preliminary data.</text>
</comment>
<dbReference type="AlphaFoldDB" id="A0A5J4IPC8"/>
<evidence type="ECO:0000256" key="1">
    <source>
        <dbReference type="SAM" id="Phobius"/>
    </source>
</evidence>
<proteinExistence type="predicted"/>
<evidence type="ECO:0000313" key="3">
    <source>
        <dbReference type="Proteomes" id="UP000326509"/>
    </source>
</evidence>